<organism evidence="3 4">
    <name type="scientific">Hypericibacter terrae</name>
    <dbReference type="NCBI Taxonomy" id="2602015"/>
    <lineage>
        <taxon>Bacteria</taxon>
        <taxon>Pseudomonadati</taxon>
        <taxon>Pseudomonadota</taxon>
        <taxon>Alphaproteobacteria</taxon>
        <taxon>Rhodospirillales</taxon>
        <taxon>Dongiaceae</taxon>
        <taxon>Hypericibacter</taxon>
    </lineage>
</organism>
<keyword evidence="4" id="KW-1185">Reference proteome</keyword>
<evidence type="ECO:0000256" key="1">
    <source>
        <dbReference type="SAM" id="MobiDB-lite"/>
    </source>
</evidence>
<sequence length="261" mass="28708">MSGPTIHRFEANGPGGKGLQDWGGIPAESLVSGTPHQNGHSYVNDDKLGFKAGVWDCTAMTGKMEPYPCHEFMVVLEGSVTMIEENGRETTIKAGESFILPKGLVCQWKQPGYIRKFYVIWDDPAGAAPKDPKALKVLKPDPKGKLEPSTPTPAEMLISGKPVQHGHDWFVDPTGQWSVGVWDSTAYHRKPAPFPRYEMMSLLEGAVTITDDKGKVNHFKAGDTFFIEQGAVSDFKTDGYVRKFYCIFQPKKAAAKSEAAE</sequence>
<dbReference type="AlphaFoldDB" id="A0A5J6ML40"/>
<dbReference type="SUPFAM" id="SSF51182">
    <property type="entry name" value="RmlC-like cupins"/>
    <property type="match status" value="2"/>
</dbReference>
<gene>
    <name evidence="3" type="ORF">FRZ44_07400</name>
</gene>
<dbReference type="Gene3D" id="2.60.120.10">
    <property type="entry name" value="Jelly Rolls"/>
    <property type="match status" value="2"/>
</dbReference>
<reference evidence="3 4" key="1">
    <citation type="submission" date="2019-08" db="EMBL/GenBank/DDBJ databases">
        <title>Hyperibacter terrae gen. nov., sp. nov. and Hyperibacter viscosus sp. nov., two new members in the family Rhodospirillaceae isolated from the rhizosphere of Hypericum perforatum.</title>
        <authorList>
            <person name="Noviana Z."/>
        </authorList>
    </citation>
    <scope>NUCLEOTIDE SEQUENCE [LARGE SCALE GENOMIC DNA]</scope>
    <source>
        <strain evidence="3 4">R5913</strain>
    </source>
</reference>
<feature type="domain" description="(S)-ureidoglycine aminohydrolase cupin" evidence="2">
    <location>
        <begin position="173"/>
        <end position="245"/>
    </location>
</feature>
<proteinExistence type="predicted"/>
<name>A0A5J6ML40_9PROT</name>
<accession>A0A5J6ML40</accession>
<dbReference type="RefSeq" id="WP_151175905.1">
    <property type="nucleotide sequence ID" value="NZ_CP042906.1"/>
</dbReference>
<evidence type="ECO:0000259" key="2">
    <source>
        <dbReference type="Pfam" id="PF05899"/>
    </source>
</evidence>
<dbReference type="InterPro" id="IPR011051">
    <property type="entry name" value="RmlC_Cupin_sf"/>
</dbReference>
<dbReference type="Proteomes" id="UP000326202">
    <property type="component" value="Chromosome"/>
</dbReference>
<dbReference type="PANTHER" id="PTHR40943">
    <property type="entry name" value="CYTOPLASMIC PROTEIN-RELATED"/>
    <property type="match status" value="1"/>
</dbReference>
<dbReference type="InterPro" id="IPR008579">
    <property type="entry name" value="UGlyAH_Cupin_dom"/>
</dbReference>
<dbReference type="EMBL" id="CP042906">
    <property type="protein sequence ID" value="QEX15456.1"/>
    <property type="molecule type" value="Genomic_DNA"/>
</dbReference>
<dbReference type="InterPro" id="IPR014710">
    <property type="entry name" value="RmlC-like_jellyroll"/>
</dbReference>
<protein>
    <submittedName>
        <fullName evidence="3">Cupin</fullName>
    </submittedName>
</protein>
<dbReference type="Pfam" id="PF05899">
    <property type="entry name" value="Cupin_3"/>
    <property type="match status" value="2"/>
</dbReference>
<dbReference type="OrthoDB" id="9799053at2"/>
<feature type="domain" description="(S)-ureidoglycine aminohydrolase cupin" evidence="2">
    <location>
        <begin position="50"/>
        <end position="118"/>
    </location>
</feature>
<dbReference type="PANTHER" id="PTHR40943:SF1">
    <property type="entry name" value="CYTOPLASMIC PROTEIN"/>
    <property type="match status" value="1"/>
</dbReference>
<feature type="region of interest" description="Disordered" evidence="1">
    <location>
        <begin position="1"/>
        <end position="38"/>
    </location>
</feature>
<evidence type="ECO:0000313" key="4">
    <source>
        <dbReference type="Proteomes" id="UP000326202"/>
    </source>
</evidence>
<evidence type="ECO:0000313" key="3">
    <source>
        <dbReference type="EMBL" id="QEX15456.1"/>
    </source>
</evidence>
<dbReference type="KEGG" id="htq:FRZ44_07400"/>